<evidence type="ECO:0000259" key="3">
    <source>
        <dbReference type="PROSITE" id="PS51186"/>
    </source>
</evidence>
<evidence type="ECO:0000256" key="2">
    <source>
        <dbReference type="ARBA" id="ARBA00023315"/>
    </source>
</evidence>
<accession>A0ABU3NME2</accession>
<dbReference type="EMBL" id="JAUHMF010000001">
    <property type="protein sequence ID" value="MDT8897999.1"/>
    <property type="molecule type" value="Genomic_DNA"/>
</dbReference>
<protein>
    <submittedName>
        <fullName evidence="4">GNAT family N-acetyltransferase</fullName>
    </submittedName>
</protein>
<keyword evidence="2" id="KW-0012">Acyltransferase</keyword>
<reference evidence="4 5" key="1">
    <citation type="submission" date="2023-07" db="EMBL/GenBank/DDBJ databases">
        <title>Novel species of Thermanaerothrix with wide hydrolytic capabilities.</title>
        <authorList>
            <person name="Zayulina K.S."/>
            <person name="Podosokorskaya O.A."/>
            <person name="Elcheninov A.G."/>
        </authorList>
    </citation>
    <scope>NUCLEOTIDE SEQUENCE [LARGE SCALE GENOMIC DNA]</scope>
    <source>
        <strain evidence="4 5">4228-RoL</strain>
    </source>
</reference>
<dbReference type="Proteomes" id="UP001254165">
    <property type="component" value="Unassembled WGS sequence"/>
</dbReference>
<comment type="caution">
    <text evidence="4">The sequence shown here is derived from an EMBL/GenBank/DDBJ whole genome shotgun (WGS) entry which is preliminary data.</text>
</comment>
<proteinExistence type="predicted"/>
<keyword evidence="1" id="KW-0808">Transferase</keyword>
<feature type="domain" description="N-acetyltransferase" evidence="3">
    <location>
        <begin position="6"/>
        <end position="207"/>
    </location>
</feature>
<evidence type="ECO:0000313" key="5">
    <source>
        <dbReference type="Proteomes" id="UP001254165"/>
    </source>
</evidence>
<dbReference type="Gene3D" id="3.40.630.30">
    <property type="match status" value="1"/>
</dbReference>
<dbReference type="PANTHER" id="PTHR43420:SF47">
    <property type="entry name" value="N-ACETYLTRANSFERASE DOMAIN-CONTAINING PROTEIN"/>
    <property type="match status" value="1"/>
</dbReference>
<evidence type="ECO:0000313" key="4">
    <source>
        <dbReference type="EMBL" id="MDT8897999.1"/>
    </source>
</evidence>
<organism evidence="4 5">
    <name type="scientific">Thermanaerothrix solaris</name>
    <dbReference type="NCBI Taxonomy" id="3058434"/>
    <lineage>
        <taxon>Bacteria</taxon>
        <taxon>Bacillati</taxon>
        <taxon>Chloroflexota</taxon>
        <taxon>Anaerolineae</taxon>
        <taxon>Anaerolineales</taxon>
        <taxon>Anaerolineaceae</taxon>
        <taxon>Thermanaerothrix</taxon>
    </lineage>
</organism>
<dbReference type="RefSeq" id="WP_315624646.1">
    <property type="nucleotide sequence ID" value="NZ_JAUHMF010000001.1"/>
</dbReference>
<dbReference type="SUPFAM" id="SSF55729">
    <property type="entry name" value="Acyl-CoA N-acyltransferases (Nat)"/>
    <property type="match status" value="1"/>
</dbReference>
<dbReference type="InterPro" id="IPR000182">
    <property type="entry name" value="GNAT_dom"/>
</dbReference>
<dbReference type="InterPro" id="IPR016181">
    <property type="entry name" value="Acyl_CoA_acyltransferase"/>
</dbReference>
<name>A0ABU3NME2_9CHLR</name>
<dbReference type="Pfam" id="PF00583">
    <property type="entry name" value="Acetyltransf_1"/>
    <property type="match status" value="1"/>
</dbReference>
<dbReference type="PANTHER" id="PTHR43420">
    <property type="entry name" value="ACETYLTRANSFERASE"/>
    <property type="match status" value="1"/>
</dbReference>
<gene>
    <name evidence="4" type="ORF">QYE77_06930</name>
</gene>
<dbReference type="InterPro" id="IPR050680">
    <property type="entry name" value="YpeA/RimI_acetyltransf"/>
</dbReference>
<dbReference type="PROSITE" id="PS51186">
    <property type="entry name" value="GNAT"/>
    <property type="match status" value="1"/>
</dbReference>
<dbReference type="CDD" id="cd04301">
    <property type="entry name" value="NAT_SF"/>
    <property type="match status" value="1"/>
</dbReference>
<keyword evidence="5" id="KW-1185">Reference proteome</keyword>
<evidence type="ECO:0000256" key="1">
    <source>
        <dbReference type="ARBA" id="ARBA00022679"/>
    </source>
</evidence>
<sequence>MIPPGLVIRPAEPEDADFAAPLLASTLGAFGRELFGLGNEERLIRVLRSFFISPAHRMSYTVSYIAEVTGQRAGLLVAFPAHELLRLSLGLRRPMFRAYSFREGWQFVRTGLRLLVQSGFSLRSEAPRGSFYIAHLATHEAYRRQGIATALIAFAETLAQAAHLSQLSLIVATDNLTARRLYEHLGFTPLPTRKPHPYYLHMLKPLTERSAS</sequence>